<organism evidence="1 2">
    <name type="scientific">Brassica napus</name>
    <name type="common">Rape</name>
    <dbReference type="NCBI Taxonomy" id="3708"/>
    <lineage>
        <taxon>Eukaryota</taxon>
        <taxon>Viridiplantae</taxon>
        <taxon>Streptophyta</taxon>
        <taxon>Embryophyta</taxon>
        <taxon>Tracheophyta</taxon>
        <taxon>Spermatophyta</taxon>
        <taxon>Magnoliopsida</taxon>
        <taxon>eudicotyledons</taxon>
        <taxon>Gunneridae</taxon>
        <taxon>Pentapetalae</taxon>
        <taxon>rosids</taxon>
        <taxon>malvids</taxon>
        <taxon>Brassicales</taxon>
        <taxon>Brassicaceae</taxon>
        <taxon>Brassiceae</taxon>
        <taxon>Brassica</taxon>
    </lineage>
</organism>
<accession>A0ABQ8E4J0</accession>
<sequence length="506" mass="57156">MKCRLLSVGKEEDYGGGGLFWLVGQEYKFYSSDLTGTALFSGDSLTVCSSFISASHSLYFVSSVILRAISVSRIASRSLTMVYRSKSSDGAEHLFHAISARNTLYSVSLVILRTSFVSRIASKSLAMVFRSKSSDGTEHLFQAISARNTQNERYFPNPDLRALILTLQDMYVDATVLVEKQIVSMVASLQYATNRSLEDWLFIVKILVVIGSRDIHFSPMRFLCSYRPDLVPCVYGAPLLRLRPDWYSRSSTIISMTLTSSFGDCLWYSGKEPALLSTYIALNLAARPQRSMRYNHYSTRHCEDDSLSIVVRVYIPINRTIHIRFRTTCVSPWCSRWIYSKNVKSSSSSEVNPDKIDYQININIWSDPLAFFLAKKASQTSSCRCHERSFSTLLLIVEVHLSTSTPLNKRYLTRGLRANEHCCFPDSLISCVMVHFGPEDTTRIILLRLEVVKHSTSRLKVTISKSEDFKGPNTFSMRLLASGSFDINFDPLSNLAKFSIFSLICS</sequence>
<protein>
    <submittedName>
        <fullName evidence="1">Uncharacterized protein</fullName>
    </submittedName>
</protein>
<comment type="caution">
    <text evidence="1">The sequence shown here is derived from an EMBL/GenBank/DDBJ whole genome shotgun (WGS) entry which is preliminary data.</text>
</comment>
<dbReference type="Proteomes" id="UP000824890">
    <property type="component" value="Unassembled WGS sequence"/>
</dbReference>
<evidence type="ECO:0000313" key="2">
    <source>
        <dbReference type="Proteomes" id="UP000824890"/>
    </source>
</evidence>
<name>A0ABQ8E4J0_BRANA</name>
<evidence type="ECO:0000313" key="1">
    <source>
        <dbReference type="EMBL" id="KAH0936537.1"/>
    </source>
</evidence>
<dbReference type="EMBL" id="JAGKQM010000003">
    <property type="protein sequence ID" value="KAH0936537.1"/>
    <property type="molecule type" value="Genomic_DNA"/>
</dbReference>
<proteinExistence type="predicted"/>
<gene>
    <name evidence="1" type="ORF">HID58_013654</name>
</gene>
<reference evidence="1 2" key="1">
    <citation type="submission" date="2021-05" db="EMBL/GenBank/DDBJ databases">
        <title>Genome Assembly of Synthetic Allotetraploid Brassica napus Reveals Homoeologous Exchanges between Subgenomes.</title>
        <authorList>
            <person name="Davis J.T."/>
        </authorList>
    </citation>
    <scope>NUCLEOTIDE SEQUENCE [LARGE SCALE GENOMIC DNA]</scope>
    <source>
        <strain evidence="2">cv. Da-Ae</strain>
        <tissue evidence="1">Seedling</tissue>
    </source>
</reference>
<keyword evidence="2" id="KW-1185">Reference proteome</keyword>